<evidence type="ECO:0000313" key="3">
    <source>
        <dbReference type="Proteomes" id="UP000625682"/>
    </source>
</evidence>
<gene>
    <name evidence="2" type="ORF">GCM10012282_36770</name>
</gene>
<protein>
    <submittedName>
        <fullName evidence="2">Uncharacterized protein</fullName>
    </submittedName>
</protein>
<organism evidence="2 3">
    <name type="scientific">Streptomyces lacrimifluminis</name>
    <dbReference type="NCBI Taxonomy" id="1500077"/>
    <lineage>
        <taxon>Bacteria</taxon>
        <taxon>Bacillati</taxon>
        <taxon>Actinomycetota</taxon>
        <taxon>Actinomycetes</taxon>
        <taxon>Kitasatosporales</taxon>
        <taxon>Streptomycetaceae</taxon>
        <taxon>Streptomyces</taxon>
    </lineage>
</organism>
<feature type="region of interest" description="Disordered" evidence="1">
    <location>
        <begin position="14"/>
        <end position="34"/>
    </location>
</feature>
<dbReference type="AlphaFoldDB" id="A0A917NWZ2"/>
<keyword evidence="3" id="KW-1185">Reference proteome</keyword>
<name>A0A917NWZ2_9ACTN</name>
<sequence>MPWQDLLGELASRIGGAEDDSHGSDLPPGRTGRVRTGLTVARPCRIPTGFRRTVVNIDEKVPRSGGAAKGARDGVRCAGAPYAASSAVHDNDIGAE</sequence>
<evidence type="ECO:0000313" key="2">
    <source>
        <dbReference type="EMBL" id="GGJ36675.1"/>
    </source>
</evidence>
<comment type="caution">
    <text evidence="2">The sequence shown here is derived from an EMBL/GenBank/DDBJ whole genome shotgun (WGS) entry which is preliminary data.</text>
</comment>
<accession>A0A917NWZ2</accession>
<dbReference type="Proteomes" id="UP000625682">
    <property type="component" value="Unassembled WGS sequence"/>
</dbReference>
<reference evidence="2" key="2">
    <citation type="submission" date="2020-09" db="EMBL/GenBank/DDBJ databases">
        <authorList>
            <person name="Sun Q."/>
            <person name="Zhou Y."/>
        </authorList>
    </citation>
    <scope>NUCLEOTIDE SEQUENCE</scope>
    <source>
        <strain evidence="2">CGMCC 4.7272</strain>
    </source>
</reference>
<proteinExistence type="predicted"/>
<evidence type="ECO:0000256" key="1">
    <source>
        <dbReference type="SAM" id="MobiDB-lite"/>
    </source>
</evidence>
<reference evidence="2" key="1">
    <citation type="journal article" date="2014" name="Int. J. Syst. Evol. Microbiol.">
        <title>Complete genome sequence of Corynebacterium casei LMG S-19264T (=DSM 44701T), isolated from a smear-ripened cheese.</title>
        <authorList>
            <consortium name="US DOE Joint Genome Institute (JGI-PGF)"/>
            <person name="Walter F."/>
            <person name="Albersmeier A."/>
            <person name="Kalinowski J."/>
            <person name="Ruckert C."/>
        </authorList>
    </citation>
    <scope>NUCLEOTIDE SEQUENCE</scope>
    <source>
        <strain evidence="2">CGMCC 4.7272</strain>
    </source>
</reference>
<dbReference type="EMBL" id="BMMU01000011">
    <property type="protein sequence ID" value="GGJ36675.1"/>
    <property type="molecule type" value="Genomic_DNA"/>
</dbReference>